<dbReference type="SUPFAM" id="SSF52833">
    <property type="entry name" value="Thioredoxin-like"/>
    <property type="match status" value="2"/>
</dbReference>
<comment type="caution">
    <text evidence="8">The sequence shown here is derived from an EMBL/GenBank/DDBJ whole genome shotgun (WGS) entry which is preliminary data.</text>
</comment>
<dbReference type="Pfam" id="PF13848">
    <property type="entry name" value="Thioredoxin_6"/>
    <property type="match status" value="1"/>
</dbReference>
<protein>
    <recommendedName>
        <fullName evidence="7">Thioredoxin domain-containing protein</fullName>
    </recommendedName>
</protein>
<name>A0A6G0XX97_9STRA</name>
<dbReference type="Pfam" id="PF00085">
    <property type="entry name" value="Thioredoxin"/>
    <property type="match status" value="1"/>
</dbReference>
<feature type="chain" id="PRO_5026120937" description="Thioredoxin domain-containing protein" evidence="6">
    <location>
        <begin position="18"/>
        <end position="416"/>
    </location>
</feature>
<evidence type="ECO:0000256" key="6">
    <source>
        <dbReference type="SAM" id="SignalP"/>
    </source>
</evidence>
<dbReference type="InterPro" id="IPR036249">
    <property type="entry name" value="Thioredoxin-like_sf"/>
</dbReference>
<dbReference type="InterPro" id="IPR052250">
    <property type="entry name" value="PDI_TMX3"/>
</dbReference>
<feature type="transmembrane region" description="Helical" evidence="5">
    <location>
        <begin position="370"/>
        <end position="391"/>
    </location>
</feature>
<dbReference type="PANTHER" id="PTHR46426:SF1">
    <property type="entry name" value="PROTEIN DISULFIDE-ISOMERASE TMX3"/>
    <property type="match status" value="1"/>
</dbReference>
<accession>A0A6G0XX97</accession>
<organism evidence="8 9">
    <name type="scientific">Aphanomyces euteiches</name>
    <dbReference type="NCBI Taxonomy" id="100861"/>
    <lineage>
        <taxon>Eukaryota</taxon>
        <taxon>Sar</taxon>
        <taxon>Stramenopiles</taxon>
        <taxon>Oomycota</taxon>
        <taxon>Saprolegniomycetes</taxon>
        <taxon>Saprolegniales</taxon>
        <taxon>Verrucalvaceae</taxon>
        <taxon>Aphanomyces</taxon>
    </lineage>
</organism>
<keyword evidence="4 5" id="KW-0472">Membrane</keyword>
<feature type="domain" description="Thioredoxin" evidence="7">
    <location>
        <begin position="6"/>
        <end position="130"/>
    </location>
</feature>
<sequence length="416" mass="47833">MWLAWLLLGVVVQVCSAGDAIEQLTDDSFIEAIKDSDSTWLVDFYAPWCSSCVHLEPILNDAAVEAKSFLRIAKVNVDANPKLAAKYEIVRYPTIMYGRWNARMNEVELKPYPGDRSVDSLVKFGKRMAGDVVSSITSDKEWEQYFSVDGSMLVFGQSAQPDAKEVEMLELYKKTAAFFQNQHIFTTTNDAKMLAKFSRPAPFVARIDSNQKQPYYYDGDLALPKMNRYPSFTTFENSNFKRIGSFRILVVGCYLPERDASFESLFQSFASYSNSLLTPSERKRFAFGWINSTRYEHYLTKFFVYSDQLPTFFVWNTEAQVFYNYEGPHDAESMRQFLSNILVGKERAIGQANYPLKIYRYFVRGYPWTLLWLIPGSVVLFFIGLGFYGFLKYDDKAEKRALAQISQGTSKAKKDE</sequence>
<dbReference type="GO" id="GO:0005783">
    <property type="term" value="C:endoplasmic reticulum"/>
    <property type="evidence" value="ECO:0007669"/>
    <property type="project" value="TreeGrafter"/>
</dbReference>
<proteinExistence type="predicted"/>
<dbReference type="CDD" id="cd02961">
    <property type="entry name" value="PDI_a_family"/>
    <property type="match status" value="1"/>
</dbReference>
<gene>
    <name evidence="8" type="ORF">Ae201684_000249</name>
</gene>
<dbReference type="EMBL" id="VJMJ01000002">
    <property type="protein sequence ID" value="KAF0745216.1"/>
    <property type="molecule type" value="Genomic_DNA"/>
</dbReference>
<keyword evidence="9" id="KW-1185">Reference proteome</keyword>
<dbReference type="InterPro" id="IPR013766">
    <property type="entry name" value="Thioredoxin_domain"/>
</dbReference>
<keyword evidence="6" id="KW-0732">Signal</keyword>
<evidence type="ECO:0000256" key="2">
    <source>
        <dbReference type="ARBA" id="ARBA00022692"/>
    </source>
</evidence>
<evidence type="ECO:0000313" key="9">
    <source>
        <dbReference type="Proteomes" id="UP000481153"/>
    </source>
</evidence>
<keyword evidence="3 5" id="KW-1133">Transmembrane helix</keyword>
<dbReference type="Gene3D" id="3.40.30.10">
    <property type="entry name" value="Glutaredoxin"/>
    <property type="match status" value="2"/>
</dbReference>
<keyword evidence="2 5" id="KW-0812">Transmembrane</keyword>
<evidence type="ECO:0000256" key="1">
    <source>
        <dbReference type="ARBA" id="ARBA00004167"/>
    </source>
</evidence>
<evidence type="ECO:0000256" key="3">
    <source>
        <dbReference type="ARBA" id="ARBA00022989"/>
    </source>
</evidence>
<dbReference type="VEuPathDB" id="FungiDB:AeMF1_001066"/>
<comment type="subcellular location">
    <subcellularLocation>
        <location evidence="1">Membrane</location>
        <topology evidence="1">Single-pass membrane protein</topology>
    </subcellularLocation>
</comment>
<evidence type="ECO:0000313" key="8">
    <source>
        <dbReference type="EMBL" id="KAF0745216.1"/>
    </source>
</evidence>
<feature type="signal peptide" evidence="6">
    <location>
        <begin position="1"/>
        <end position="17"/>
    </location>
</feature>
<evidence type="ECO:0000259" key="7">
    <source>
        <dbReference type="PROSITE" id="PS51352"/>
    </source>
</evidence>
<evidence type="ECO:0000256" key="4">
    <source>
        <dbReference type="ARBA" id="ARBA00023136"/>
    </source>
</evidence>
<dbReference type="AlphaFoldDB" id="A0A6G0XX97"/>
<reference evidence="8 9" key="1">
    <citation type="submission" date="2019-07" db="EMBL/GenBank/DDBJ databases">
        <title>Genomics analysis of Aphanomyces spp. identifies a new class of oomycete effector associated with host adaptation.</title>
        <authorList>
            <person name="Gaulin E."/>
        </authorList>
    </citation>
    <scope>NUCLEOTIDE SEQUENCE [LARGE SCALE GENOMIC DNA]</scope>
    <source>
        <strain evidence="8 9">ATCC 201684</strain>
    </source>
</reference>
<dbReference type="Proteomes" id="UP000481153">
    <property type="component" value="Unassembled WGS sequence"/>
</dbReference>
<dbReference type="PROSITE" id="PS51352">
    <property type="entry name" value="THIOREDOXIN_2"/>
    <property type="match status" value="1"/>
</dbReference>
<dbReference type="PANTHER" id="PTHR46426">
    <property type="entry name" value="PROTEIN DISULFIDE-ISOMERASE TMX3"/>
    <property type="match status" value="1"/>
</dbReference>
<evidence type="ECO:0000256" key="5">
    <source>
        <dbReference type="SAM" id="Phobius"/>
    </source>
</evidence>
<dbReference type="GO" id="GO:0016020">
    <property type="term" value="C:membrane"/>
    <property type="evidence" value="ECO:0007669"/>
    <property type="project" value="UniProtKB-SubCell"/>
</dbReference>